<proteinExistence type="predicted"/>
<evidence type="ECO:0000256" key="1">
    <source>
        <dbReference type="PROSITE-ProRule" id="PRU01076"/>
    </source>
</evidence>
<evidence type="ECO:0000313" key="4">
    <source>
        <dbReference type="Proteomes" id="UP001057532"/>
    </source>
</evidence>
<gene>
    <name evidence="3" type="ORF">M8332_06595</name>
</gene>
<keyword evidence="4" id="KW-1185">Reference proteome</keyword>
<dbReference type="Pfam" id="PF04014">
    <property type="entry name" value="MazE_antitoxin"/>
    <property type="match status" value="1"/>
</dbReference>
<accession>A0ABY5C557</accession>
<reference evidence="3" key="1">
    <citation type="submission" date="2022-05" db="EMBL/GenBank/DDBJ databases">
        <authorList>
            <person name="Oliphant S.A."/>
            <person name="Watson-Haigh N.S."/>
            <person name="Sumby K.M."/>
            <person name="Gardner J.M."/>
            <person name="Jiranek V."/>
        </authorList>
    </citation>
    <scope>NUCLEOTIDE SEQUENCE</scope>
    <source>
        <strain evidence="3">Ru20-1</strain>
    </source>
</reference>
<protein>
    <submittedName>
        <fullName evidence="3">AbrB/MazE/SpoVT family DNA-binding domain-containing protein</fullName>
    </submittedName>
</protein>
<dbReference type="SUPFAM" id="SSF89447">
    <property type="entry name" value="AbrB/MazE/MraZ-like"/>
    <property type="match status" value="1"/>
</dbReference>
<sequence length="91" mass="10105">MTIKSSTISKKGQVVIPADLRKELGLNAGDKVNFVKRDGVVMVEKASSADVWNSVLDKMTVKRNRVTEDEKAILVDPKHDDPDFVDWALHG</sequence>
<dbReference type="Proteomes" id="UP001057532">
    <property type="component" value="Chromosome"/>
</dbReference>
<keyword evidence="1 3" id="KW-0238">DNA-binding</keyword>
<dbReference type="EMBL" id="CP097478">
    <property type="protein sequence ID" value="USS93255.1"/>
    <property type="molecule type" value="Genomic_DNA"/>
</dbReference>
<dbReference type="InterPro" id="IPR007159">
    <property type="entry name" value="SpoVT-AbrB_dom"/>
</dbReference>
<dbReference type="RefSeq" id="WP_252780063.1">
    <property type="nucleotide sequence ID" value="NZ_CP097478.1"/>
</dbReference>
<evidence type="ECO:0000259" key="2">
    <source>
        <dbReference type="PROSITE" id="PS51740"/>
    </source>
</evidence>
<name>A0ABY5C557_9LACO</name>
<feature type="domain" description="SpoVT-AbrB" evidence="2">
    <location>
        <begin position="3"/>
        <end position="48"/>
    </location>
</feature>
<dbReference type="Gene3D" id="2.10.260.10">
    <property type="match status" value="1"/>
</dbReference>
<dbReference type="InterPro" id="IPR037914">
    <property type="entry name" value="SpoVT-AbrB_sf"/>
</dbReference>
<dbReference type="GO" id="GO:0003677">
    <property type="term" value="F:DNA binding"/>
    <property type="evidence" value="ECO:0007669"/>
    <property type="project" value="UniProtKB-KW"/>
</dbReference>
<evidence type="ECO:0000313" key="3">
    <source>
        <dbReference type="EMBL" id="USS93255.1"/>
    </source>
</evidence>
<dbReference type="NCBIfam" id="TIGR01439">
    <property type="entry name" value="lp_hng_hel_AbrB"/>
    <property type="match status" value="1"/>
</dbReference>
<dbReference type="PROSITE" id="PS51740">
    <property type="entry name" value="SPOVT_ABRB"/>
    <property type="match status" value="1"/>
</dbReference>
<dbReference type="SMART" id="SM00966">
    <property type="entry name" value="SpoVT_AbrB"/>
    <property type="match status" value="1"/>
</dbReference>
<organism evidence="3 4">
    <name type="scientific">Fructilactobacillus ixorae</name>
    <dbReference type="NCBI Taxonomy" id="1750535"/>
    <lineage>
        <taxon>Bacteria</taxon>
        <taxon>Bacillati</taxon>
        <taxon>Bacillota</taxon>
        <taxon>Bacilli</taxon>
        <taxon>Lactobacillales</taxon>
        <taxon>Lactobacillaceae</taxon>
        <taxon>Fructilactobacillus</taxon>
    </lineage>
</organism>